<dbReference type="Proteomes" id="UP000019471">
    <property type="component" value="Unassembled WGS sequence"/>
</dbReference>
<comment type="caution">
    <text evidence="2">The sequence shown here is derived from an EMBL/GenBank/DDBJ whole genome shotgun (WGS) entry which is preliminary data.</text>
</comment>
<dbReference type="GeneID" id="19193785"/>
<dbReference type="HOGENOM" id="CLU_054234_0_0_1"/>
<gene>
    <name evidence="2" type="ORF">A1O5_09088</name>
</gene>
<organism evidence="2 3">
    <name type="scientific">Cladophialophora psammophila CBS 110553</name>
    <dbReference type="NCBI Taxonomy" id="1182543"/>
    <lineage>
        <taxon>Eukaryota</taxon>
        <taxon>Fungi</taxon>
        <taxon>Dikarya</taxon>
        <taxon>Ascomycota</taxon>
        <taxon>Pezizomycotina</taxon>
        <taxon>Eurotiomycetes</taxon>
        <taxon>Chaetothyriomycetidae</taxon>
        <taxon>Chaetothyriales</taxon>
        <taxon>Herpotrichiellaceae</taxon>
        <taxon>Cladophialophora</taxon>
    </lineage>
</organism>
<feature type="compositionally biased region" description="Polar residues" evidence="1">
    <location>
        <begin position="51"/>
        <end position="76"/>
    </location>
</feature>
<reference evidence="2 3" key="1">
    <citation type="submission" date="2013-03" db="EMBL/GenBank/DDBJ databases">
        <title>The Genome Sequence of Cladophialophora psammophila CBS 110553.</title>
        <authorList>
            <consortium name="The Broad Institute Genomics Platform"/>
            <person name="Cuomo C."/>
            <person name="de Hoog S."/>
            <person name="Gorbushina A."/>
            <person name="Walker B."/>
            <person name="Young S.K."/>
            <person name="Zeng Q."/>
            <person name="Gargeya S."/>
            <person name="Fitzgerald M."/>
            <person name="Haas B."/>
            <person name="Abouelleil A."/>
            <person name="Allen A.W."/>
            <person name="Alvarado L."/>
            <person name="Arachchi H.M."/>
            <person name="Berlin A.M."/>
            <person name="Chapman S.B."/>
            <person name="Gainer-Dewar J."/>
            <person name="Goldberg J."/>
            <person name="Griggs A."/>
            <person name="Gujja S."/>
            <person name="Hansen M."/>
            <person name="Howarth C."/>
            <person name="Imamovic A."/>
            <person name="Ireland A."/>
            <person name="Larimer J."/>
            <person name="McCowan C."/>
            <person name="Murphy C."/>
            <person name="Pearson M."/>
            <person name="Poon T.W."/>
            <person name="Priest M."/>
            <person name="Roberts A."/>
            <person name="Saif S."/>
            <person name="Shea T."/>
            <person name="Sisk P."/>
            <person name="Sykes S."/>
            <person name="Wortman J."/>
            <person name="Nusbaum C."/>
            <person name="Birren B."/>
        </authorList>
    </citation>
    <scope>NUCLEOTIDE SEQUENCE [LARGE SCALE GENOMIC DNA]</scope>
    <source>
        <strain evidence="2 3">CBS 110553</strain>
    </source>
</reference>
<name>W9WHY8_9EURO</name>
<dbReference type="OrthoDB" id="2345911at2759"/>
<keyword evidence="3" id="KW-1185">Reference proteome</keyword>
<evidence type="ECO:0000313" key="2">
    <source>
        <dbReference type="EMBL" id="EXJ67742.1"/>
    </source>
</evidence>
<dbReference type="AlphaFoldDB" id="W9WHY8"/>
<protein>
    <recommendedName>
        <fullName evidence="4">Heterokaryon incompatibility domain-containing protein</fullName>
    </recommendedName>
</protein>
<evidence type="ECO:0008006" key="4">
    <source>
        <dbReference type="Google" id="ProtNLM"/>
    </source>
</evidence>
<dbReference type="RefSeq" id="XP_007747858.1">
    <property type="nucleotide sequence ID" value="XM_007749668.1"/>
</dbReference>
<dbReference type="EMBL" id="AMGX01000015">
    <property type="protein sequence ID" value="EXJ67742.1"/>
    <property type="molecule type" value="Genomic_DNA"/>
</dbReference>
<sequence length="417" mass="48203">MPQPQPSDTSDALQKLTIRDSCLESGREPSVALPLVSREDQIAGLLDSEGNDQSQASENSGQLHLSSPVNAEQRSNWDLVRSNEAASEVSSPPPPPPDTWDSLATRSLASLSELAFDAQAIDSLDWITEILRSYTCLDDFLAKAPKELMFWFFQQRKTFLSQKTMTKWSRDNLDDYILLPAQNGFVSRSECFFMSHFWLTQDHPDPDGECLRLLQAELRPQHWSYIWVDWTCIPQSPRTQAEETYFLRSLGTMPGIVRNCAFIWFYPPFEARLWILFEIAEFTLTSIVEFEATPDIREFKDHIRQMVDTSVRSVLDKYGYKCTHNRDKAFLTSWLEILILLRRLSVEIDDIRRIMDHLTWFQTTQVIIVKAPGAVFELCKFQGTFILNGERYKFTPFPKWVSSPIINHDTFPFVKGY</sequence>
<evidence type="ECO:0000256" key="1">
    <source>
        <dbReference type="SAM" id="MobiDB-lite"/>
    </source>
</evidence>
<accession>W9WHY8</accession>
<feature type="region of interest" description="Disordered" evidence="1">
    <location>
        <begin position="43"/>
        <end position="103"/>
    </location>
</feature>
<evidence type="ECO:0000313" key="3">
    <source>
        <dbReference type="Proteomes" id="UP000019471"/>
    </source>
</evidence>
<proteinExistence type="predicted"/>